<dbReference type="Proteomes" id="UP001595868">
    <property type="component" value="Unassembled WGS sequence"/>
</dbReference>
<dbReference type="EMBL" id="JBHSBN010000047">
    <property type="protein sequence ID" value="MFC4110597.1"/>
    <property type="molecule type" value="Genomic_DNA"/>
</dbReference>
<comment type="caution">
    <text evidence="1">The sequence shown here is derived from an EMBL/GenBank/DDBJ whole genome shotgun (WGS) entry which is preliminary data.</text>
</comment>
<protein>
    <recommendedName>
        <fullName evidence="3">DUF1330 domain-containing protein</fullName>
    </recommendedName>
</protein>
<sequence>MRVHLCVLLWARPGAVDALTEYEDRVLALLGEHDGRVLHRVRTRADGTSDDAPTEIQLIEFGSPAGYDAFVADDRRAALAEQRDRAIARTEIYPVDVV</sequence>
<reference evidence="2" key="1">
    <citation type="journal article" date="2019" name="Int. J. Syst. Evol. Microbiol.">
        <title>The Global Catalogue of Microorganisms (GCM) 10K type strain sequencing project: providing services to taxonomists for standard genome sequencing and annotation.</title>
        <authorList>
            <consortium name="The Broad Institute Genomics Platform"/>
            <consortium name="The Broad Institute Genome Sequencing Center for Infectious Disease"/>
            <person name="Wu L."/>
            <person name="Ma J."/>
        </authorList>
    </citation>
    <scope>NUCLEOTIDE SEQUENCE [LARGE SCALE GENOMIC DNA]</scope>
    <source>
        <strain evidence="2">2902at01</strain>
    </source>
</reference>
<dbReference type="RefSeq" id="WP_377553150.1">
    <property type="nucleotide sequence ID" value="NZ_JBHSBN010000047.1"/>
</dbReference>
<dbReference type="SUPFAM" id="SSF54909">
    <property type="entry name" value="Dimeric alpha+beta barrel"/>
    <property type="match status" value="1"/>
</dbReference>
<proteinExistence type="predicted"/>
<evidence type="ECO:0008006" key="3">
    <source>
        <dbReference type="Google" id="ProtNLM"/>
    </source>
</evidence>
<dbReference type="InterPro" id="IPR011008">
    <property type="entry name" value="Dimeric_a/b-barrel"/>
</dbReference>
<evidence type="ECO:0000313" key="1">
    <source>
        <dbReference type="EMBL" id="MFC4110597.1"/>
    </source>
</evidence>
<name>A0ABV8KXJ8_9ACTN</name>
<organism evidence="1 2">
    <name type="scientific">Micromonospora zhanjiangensis</name>
    <dbReference type="NCBI Taxonomy" id="1522057"/>
    <lineage>
        <taxon>Bacteria</taxon>
        <taxon>Bacillati</taxon>
        <taxon>Actinomycetota</taxon>
        <taxon>Actinomycetes</taxon>
        <taxon>Micromonosporales</taxon>
        <taxon>Micromonosporaceae</taxon>
        <taxon>Micromonospora</taxon>
    </lineage>
</organism>
<gene>
    <name evidence="1" type="ORF">ACFOX0_32345</name>
</gene>
<evidence type="ECO:0000313" key="2">
    <source>
        <dbReference type="Proteomes" id="UP001595868"/>
    </source>
</evidence>
<accession>A0ABV8KXJ8</accession>
<dbReference type="Gene3D" id="3.30.70.100">
    <property type="match status" value="1"/>
</dbReference>
<keyword evidence="2" id="KW-1185">Reference proteome</keyword>